<keyword evidence="1 2" id="KW-0694">RNA-binding</keyword>
<evidence type="ECO:0000256" key="2">
    <source>
        <dbReference type="PROSITE-ProRule" id="PRU00626"/>
    </source>
</evidence>
<evidence type="ECO:0000313" key="4">
    <source>
        <dbReference type="EMBL" id="PNN21028.1"/>
    </source>
</evidence>
<feature type="domain" description="CRM" evidence="3">
    <location>
        <begin position="1"/>
        <end position="96"/>
    </location>
</feature>
<name>A0A2K0A7N0_STAHA</name>
<evidence type="ECO:0000259" key="3">
    <source>
        <dbReference type="PROSITE" id="PS51295"/>
    </source>
</evidence>
<protein>
    <submittedName>
        <fullName evidence="4">Ribosome assembly RNA-binding protein YhbY</fullName>
    </submittedName>
</protein>
<dbReference type="SUPFAM" id="SSF75471">
    <property type="entry name" value="YhbY-like"/>
    <property type="match status" value="1"/>
</dbReference>
<dbReference type="Proteomes" id="UP000053523">
    <property type="component" value="Unassembled WGS sequence"/>
</dbReference>
<proteinExistence type="predicted"/>
<comment type="caution">
    <text evidence="4">The sequence shown here is derived from an EMBL/GenBank/DDBJ whole genome shotgun (WGS) entry which is preliminary data.</text>
</comment>
<dbReference type="InterPro" id="IPR017924">
    <property type="entry name" value="RNA-binding_YhbY"/>
</dbReference>
<accession>A0A2K0A7N0</accession>
<gene>
    <name evidence="4" type="ORF">AL503_009770</name>
</gene>
<sequence>MLTGKQKRYLRSLAHNLDPIFQIGKSGINENMIAQIDDTLENRELIKIHVLQNNFDDKNELAVTLSNATKSEIVQVIGSMIVIYRESVDNKEITLP</sequence>
<dbReference type="PROSITE" id="PS51295">
    <property type="entry name" value="CRM"/>
    <property type="match status" value="1"/>
</dbReference>
<reference evidence="4 5" key="1">
    <citation type="submission" date="2017-12" db="EMBL/GenBank/DDBJ databases">
        <title>FDA dAtabase for Regulatory Grade micrObial Sequences (FDA-ARGOS): Supporting development and validation of Infectious Disease Dx tests.</title>
        <authorList>
            <person name="Hoffmann M."/>
            <person name="Allard M."/>
            <person name="Evans P."/>
            <person name="Brown E."/>
            <person name="Tallon L."/>
            <person name="Sadzewicz L."/>
            <person name="Sengamalay N."/>
            <person name="Ott S."/>
            <person name="Godinez A."/>
            <person name="Nagaraj S."/>
            <person name="Vavikolanu K."/>
            <person name="Aluvathingal J."/>
            <person name="Nadendla S."/>
            <person name="Sichtig H."/>
        </authorList>
    </citation>
    <scope>NUCLEOTIDE SEQUENCE [LARGE SCALE GENOMIC DNA]</scope>
    <source>
        <strain evidence="4 5">FDAARGOS_148</strain>
    </source>
</reference>
<evidence type="ECO:0000313" key="5">
    <source>
        <dbReference type="Proteomes" id="UP000053523"/>
    </source>
</evidence>
<dbReference type="PANTHER" id="PTHR40065">
    <property type="entry name" value="RNA-BINDING PROTEIN YHBY"/>
    <property type="match status" value="1"/>
</dbReference>
<dbReference type="SMART" id="SM01103">
    <property type="entry name" value="CRS1_YhbY"/>
    <property type="match status" value="1"/>
</dbReference>
<dbReference type="InterPro" id="IPR001890">
    <property type="entry name" value="RNA-binding_CRM"/>
</dbReference>
<dbReference type="RefSeq" id="WP_037550697.1">
    <property type="nucleotide sequence ID" value="NZ_CAJCGD010000001.1"/>
</dbReference>
<dbReference type="AlphaFoldDB" id="A0A2K0A7N0"/>
<dbReference type="NCBIfam" id="TIGR00253">
    <property type="entry name" value="RNA_bind_YhbY"/>
    <property type="match status" value="1"/>
</dbReference>
<dbReference type="Gene3D" id="3.30.110.60">
    <property type="entry name" value="YhbY-like"/>
    <property type="match status" value="1"/>
</dbReference>
<dbReference type="InterPro" id="IPR051925">
    <property type="entry name" value="RNA-binding_domain"/>
</dbReference>
<evidence type="ECO:0000256" key="1">
    <source>
        <dbReference type="ARBA" id="ARBA00022884"/>
    </source>
</evidence>
<dbReference type="InterPro" id="IPR035920">
    <property type="entry name" value="YhbY-like_sf"/>
</dbReference>
<dbReference type="EMBL" id="LORN02000015">
    <property type="protein sequence ID" value="PNN21028.1"/>
    <property type="molecule type" value="Genomic_DNA"/>
</dbReference>
<dbReference type="PANTHER" id="PTHR40065:SF3">
    <property type="entry name" value="RNA-BINDING PROTEIN YHBY"/>
    <property type="match status" value="1"/>
</dbReference>
<organism evidence="4 5">
    <name type="scientific">Staphylococcus haemolyticus</name>
    <dbReference type="NCBI Taxonomy" id="1283"/>
    <lineage>
        <taxon>Bacteria</taxon>
        <taxon>Bacillati</taxon>
        <taxon>Bacillota</taxon>
        <taxon>Bacilli</taxon>
        <taxon>Bacillales</taxon>
        <taxon>Staphylococcaceae</taxon>
        <taxon>Staphylococcus</taxon>
    </lineage>
</organism>
<dbReference type="Pfam" id="PF01985">
    <property type="entry name" value="CRS1_YhbY"/>
    <property type="match status" value="1"/>
</dbReference>
<dbReference type="GO" id="GO:0003723">
    <property type="term" value="F:RNA binding"/>
    <property type="evidence" value="ECO:0007669"/>
    <property type="project" value="UniProtKB-UniRule"/>
</dbReference>